<reference evidence="3" key="2">
    <citation type="submission" date="2025-08" db="UniProtKB">
        <authorList>
            <consortium name="Ensembl"/>
        </authorList>
    </citation>
    <scope>IDENTIFICATION</scope>
</reference>
<feature type="domain" description="Arrestin C-terminal-like" evidence="2">
    <location>
        <begin position="176"/>
        <end position="305"/>
    </location>
</feature>
<dbReference type="PANTHER" id="PTHR11188">
    <property type="entry name" value="ARRESTIN DOMAIN CONTAINING PROTEIN"/>
    <property type="match status" value="1"/>
</dbReference>
<gene>
    <name evidence="3" type="primary">LOC114469685</name>
</gene>
<dbReference type="InterPro" id="IPR014756">
    <property type="entry name" value="Ig_E-set"/>
</dbReference>
<dbReference type="GO" id="GO:0005886">
    <property type="term" value="C:plasma membrane"/>
    <property type="evidence" value="ECO:0007669"/>
    <property type="project" value="TreeGrafter"/>
</dbReference>
<name>A0A8C5NHP9_GOUWI</name>
<dbReference type="Pfam" id="PF02752">
    <property type="entry name" value="Arrestin_C"/>
    <property type="match status" value="1"/>
</dbReference>
<dbReference type="Proteomes" id="UP000694680">
    <property type="component" value="Chromosome 9"/>
</dbReference>
<dbReference type="OrthoDB" id="2333384at2759"/>
<dbReference type="Gene3D" id="2.60.40.640">
    <property type="match status" value="2"/>
</dbReference>
<dbReference type="GO" id="GO:0015031">
    <property type="term" value="P:protein transport"/>
    <property type="evidence" value="ECO:0007669"/>
    <property type="project" value="TreeGrafter"/>
</dbReference>
<organism evidence="3 4">
    <name type="scientific">Gouania willdenowi</name>
    <name type="common">Blunt-snouted clingfish</name>
    <name type="synonym">Lepadogaster willdenowi</name>
    <dbReference type="NCBI Taxonomy" id="441366"/>
    <lineage>
        <taxon>Eukaryota</taxon>
        <taxon>Metazoa</taxon>
        <taxon>Chordata</taxon>
        <taxon>Craniata</taxon>
        <taxon>Vertebrata</taxon>
        <taxon>Euteleostomi</taxon>
        <taxon>Actinopterygii</taxon>
        <taxon>Neopterygii</taxon>
        <taxon>Teleostei</taxon>
        <taxon>Neoteleostei</taxon>
        <taxon>Acanthomorphata</taxon>
        <taxon>Ovalentaria</taxon>
        <taxon>Blenniimorphae</taxon>
        <taxon>Blenniiformes</taxon>
        <taxon>Gobiesocoidei</taxon>
        <taxon>Gobiesocidae</taxon>
        <taxon>Gobiesocinae</taxon>
        <taxon>Gouania</taxon>
    </lineage>
</organism>
<dbReference type="PANTHER" id="PTHR11188:SF135">
    <property type="entry name" value="ARRESTIN DOMAIN CONTAINING 3-LIKE-RELATED"/>
    <property type="match status" value="1"/>
</dbReference>
<reference evidence="3" key="3">
    <citation type="submission" date="2025-09" db="UniProtKB">
        <authorList>
            <consortium name="Ensembl"/>
        </authorList>
    </citation>
    <scope>IDENTIFICATION</scope>
</reference>
<proteinExistence type="inferred from homology"/>
<dbReference type="GeneID" id="114469685"/>
<dbReference type="Ensembl" id="ENSGWIT00000060192.1">
    <property type="protein sequence ID" value="ENSGWIP00000055920.1"/>
    <property type="gene ID" value="ENSGWIG00000026559.1"/>
</dbReference>
<accession>A0A8C5NHP9</accession>
<evidence type="ECO:0000256" key="1">
    <source>
        <dbReference type="ARBA" id="ARBA00005298"/>
    </source>
</evidence>
<evidence type="ECO:0000259" key="2">
    <source>
        <dbReference type="SMART" id="SM01017"/>
    </source>
</evidence>
<dbReference type="GO" id="GO:0007399">
    <property type="term" value="P:nervous system development"/>
    <property type="evidence" value="ECO:0007669"/>
    <property type="project" value="UniProtKB-ARBA"/>
</dbReference>
<protein>
    <submittedName>
        <fullName evidence="3">Arrestin domain-containing protein 3-like</fullName>
    </submittedName>
</protein>
<dbReference type="InterPro" id="IPR011022">
    <property type="entry name" value="Arrestin_C-like"/>
</dbReference>
<reference evidence="3" key="1">
    <citation type="submission" date="2020-06" db="EMBL/GenBank/DDBJ databases">
        <authorList>
            <consortium name="Wellcome Sanger Institute Data Sharing"/>
        </authorList>
    </citation>
    <scope>NUCLEOTIDE SEQUENCE [LARGE SCALE GENOMIC DNA]</scope>
</reference>
<dbReference type="RefSeq" id="XP_028313227.1">
    <property type="nucleotide sequence ID" value="XM_028457426.1"/>
</dbReference>
<comment type="similarity">
    <text evidence="1">Belongs to the arrestin family.</text>
</comment>
<evidence type="ECO:0000313" key="4">
    <source>
        <dbReference type="Proteomes" id="UP000694680"/>
    </source>
</evidence>
<dbReference type="GO" id="GO:0005737">
    <property type="term" value="C:cytoplasm"/>
    <property type="evidence" value="ECO:0007669"/>
    <property type="project" value="TreeGrafter"/>
</dbReference>
<keyword evidence="4" id="KW-1185">Reference proteome</keyword>
<dbReference type="InterPro" id="IPR014752">
    <property type="entry name" value="Arrestin-like_C"/>
</dbReference>
<dbReference type="SUPFAM" id="SSF81296">
    <property type="entry name" value="E set domains"/>
    <property type="match status" value="2"/>
</dbReference>
<dbReference type="InterPro" id="IPR011021">
    <property type="entry name" value="Arrestin-like_N"/>
</dbReference>
<dbReference type="Pfam" id="PF00339">
    <property type="entry name" value="Arrestin_N"/>
    <property type="match status" value="1"/>
</dbReference>
<evidence type="ECO:0000313" key="3">
    <source>
        <dbReference type="Ensembl" id="ENSGWIP00000055920.1"/>
    </source>
</evidence>
<sequence>MLGSSFQNFVFNFNNMNERNTVCSGDLLMGNISFDLTKKTKITSISIALSGKAYVYWSTGSSKNRRTHSARLTFFNFNNVLLQENGAVADSTTLLAGTHLYPFSCQFPHGDFPSTFHSSNGHIVYKMKVAINRPWHMAKSFETELNHVSQIDTNNPELQAPLLGSNTMTPSWLWCTSGPISLTARTEKKAFNFGERVKLFCEFNNATSYSLTPVVKLHQKITYYTINRGTKLLLIKKMSSVTGRVVSAHTSEHTQLAITIPTTGTLTISNCHILEVEYLVEVSLHVRACKDITVLFPIILCDTPVQAQSEV</sequence>
<dbReference type="InterPro" id="IPR050357">
    <property type="entry name" value="Arrestin_domain-protein"/>
</dbReference>
<dbReference type="SMART" id="SM01017">
    <property type="entry name" value="Arrestin_C"/>
    <property type="match status" value="1"/>
</dbReference>
<dbReference type="AlphaFoldDB" id="A0A8C5NHP9"/>